<dbReference type="Gene3D" id="6.10.300.40">
    <property type="match status" value="2"/>
</dbReference>
<feature type="region of interest" description="Disordered" evidence="2">
    <location>
        <begin position="394"/>
        <end position="414"/>
    </location>
</feature>
<dbReference type="Proteomes" id="UP001235939">
    <property type="component" value="Chromosome 06"/>
</dbReference>
<dbReference type="PANTHER" id="PTHR10223:SF0">
    <property type="entry name" value="26S PROTEASOME NON-ATPASE REGULATORY SUBUNIT 4"/>
    <property type="match status" value="1"/>
</dbReference>
<accession>A0ABY6KLB0</accession>
<feature type="region of interest" description="Disordered" evidence="2">
    <location>
        <begin position="319"/>
        <end position="347"/>
    </location>
</feature>
<feature type="region of interest" description="Disordered" evidence="2">
    <location>
        <begin position="118"/>
        <end position="149"/>
    </location>
</feature>
<dbReference type="Gene3D" id="1.10.287.3990">
    <property type="match status" value="2"/>
</dbReference>
<dbReference type="InterPro" id="IPR036465">
    <property type="entry name" value="vWFA_dom_sf"/>
</dbReference>
<dbReference type="InterPro" id="IPR027040">
    <property type="entry name" value="PSMD4"/>
</dbReference>
<feature type="region of interest" description="Disordered" evidence="2">
    <location>
        <begin position="427"/>
        <end position="464"/>
    </location>
</feature>
<dbReference type="Pfam" id="PF02809">
    <property type="entry name" value="UIM"/>
    <property type="match status" value="6"/>
</dbReference>
<dbReference type="Gene3D" id="3.40.50.410">
    <property type="entry name" value="von Willebrand factor, type A domain"/>
    <property type="match status" value="2"/>
</dbReference>
<dbReference type="SMART" id="SM00726">
    <property type="entry name" value="UIM"/>
    <property type="match status" value="6"/>
</dbReference>
<proteinExistence type="predicted"/>
<evidence type="ECO:0000256" key="2">
    <source>
        <dbReference type="SAM" id="MobiDB-lite"/>
    </source>
</evidence>
<dbReference type="PANTHER" id="PTHR10223">
    <property type="entry name" value="26S PROTEASOME NON-ATPASE REGULATORY SUBUNIT 4"/>
    <property type="match status" value="1"/>
</dbReference>
<dbReference type="PROSITE" id="PS50330">
    <property type="entry name" value="UIM"/>
    <property type="match status" value="6"/>
</dbReference>
<reference evidence="3 4" key="1">
    <citation type="submission" date="2022-01" db="EMBL/GenBank/DDBJ databases">
        <title>A chromosomal length assembly of Cordylochernes scorpioides.</title>
        <authorList>
            <person name="Zeh D."/>
            <person name="Zeh J."/>
        </authorList>
    </citation>
    <scope>NUCLEOTIDE SEQUENCE [LARGE SCALE GENOMIC DNA]</scope>
    <source>
        <strain evidence="3">IN4F17</strain>
        <tissue evidence="3">Whole Body</tissue>
    </source>
</reference>
<organism evidence="3 4">
    <name type="scientific">Cordylochernes scorpioides</name>
    <dbReference type="NCBI Taxonomy" id="51811"/>
    <lineage>
        <taxon>Eukaryota</taxon>
        <taxon>Metazoa</taxon>
        <taxon>Ecdysozoa</taxon>
        <taxon>Arthropoda</taxon>
        <taxon>Chelicerata</taxon>
        <taxon>Arachnida</taxon>
        <taxon>Pseudoscorpiones</taxon>
        <taxon>Cheliferoidea</taxon>
        <taxon>Chernetidae</taxon>
        <taxon>Cordylochernes</taxon>
    </lineage>
</organism>
<feature type="compositionally biased region" description="Basic and acidic residues" evidence="2">
    <location>
        <begin position="118"/>
        <end position="133"/>
    </location>
</feature>
<gene>
    <name evidence="3" type="ORF">LAZ67_6000167</name>
</gene>
<evidence type="ECO:0000313" key="3">
    <source>
        <dbReference type="EMBL" id="UYV68597.1"/>
    </source>
</evidence>
<protein>
    <submittedName>
        <fullName evidence="3">Pros54</fullName>
    </submittedName>
</protein>
<evidence type="ECO:0000256" key="1">
    <source>
        <dbReference type="ARBA" id="ARBA00022737"/>
    </source>
</evidence>
<dbReference type="EMBL" id="CP092868">
    <property type="protein sequence ID" value="UYV68597.1"/>
    <property type="molecule type" value="Genomic_DNA"/>
</dbReference>
<keyword evidence="1" id="KW-0677">Repeat</keyword>
<dbReference type="InterPro" id="IPR049590">
    <property type="entry name" value="PSMD4_RAZUL-like"/>
</dbReference>
<feature type="compositionally biased region" description="Basic and acidic residues" evidence="2">
    <location>
        <begin position="319"/>
        <end position="333"/>
    </location>
</feature>
<name>A0ABY6KLB0_9ARAC</name>
<feature type="compositionally biased region" description="Basic and acidic residues" evidence="2">
    <location>
        <begin position="449"/>
        <end position="464"/>
    </location>
</feature>
<dbReference type="InterPro" id="IPR003903">
    <property type="entry name" value="UIM_dom"/>
</dbReference>
<sequence>MRIVVFVGSPLEVDDKEIIKFAKKLKKEKVNVDIINFGEDTANTDKLTTFINTINGKDGTGSHLVTVPPGPHLSDALISSPIVQGEDGGGAPGGAGTFEFGVDPNEDPELALALRVSMEEQRQRQEEQARRAAEAVSVPETVPETAGTNEEELLERALAMSMETDQAGHPTGGSAVPDFASMTEDEQIAYAMQMSLQQAQSQETPMDTDQREEDYSEVMNDPEFLQSVLENLPGIIKFAKKLKKEKVNVDIINFGEDQTANTDKLTTFINTINGKDGTGSPIVQGEDGGGAPGGAGTFEFGVDPNEDPELALALRVSMEEQRQRQEEQARRAAEAVSVPETVPESTNEEELLERALAMSMETDQAGHPTGGSAVPDFASMTEDEQIAYAMQMSLQQAQSQETPMDTDQREEDYSEVMNDPEFLQSVLENLPGVDPQSDAIRSAMGTLNPERKSEEDKKKKEEKK</sequence>
<dbReference type="CDD" id="cd22297">
    <property type="entry name" value="PSMD4_RAZUL"/>
    <property type="match status" value="1"/>
</dbReference>
<keyword evidence="4" id="KW-1185">Reference proteome</keyword>
<evidence type="ECO:0000313" key="4">
    <source>
        <dbReference type="Proteomes" id="UP001235939"/>
    </source>
</evidence>